<evidence type="ECO:0000256" key="1">
    <source>
        <dbReference type="SAM" id="SignalP"/>
    </source>
</evidence>
<dbReference type="Gene3D" id="2.60.120.200">
    <property type="match status" value="1"/>
</dbReference>
<name>A0A1G7B3H8_NIADE</name>
<dbReference type="EMBL" id="FMZO01000027">
    <property type="protein sequence ID" value="SDE21581.1"/>
    <property type="molecule type" value="Genomic_DNA"/>
</dbReference>
<dbReference type="InterPro" id="IPR013320">
    <property type="entry name" value="ConA-like_dom_sf"/>
</dbReference>
<keyword evidence="2" id="KW-0430">Lectin</keyword>
<feature type="signal peptide" evidence="1">
    <location>
        <begin position="1"/>
        <end position="25"/>
    </location>
</feature>
<dbReference type="SUPFAM" id="SSF49899">
    <property type="entry name" value="Concanavalin A-like lectins/glucanases"/>
    <property type="match status" value="1"/>
</dbReference>
<proteinExistence type="predicted"/>
<evidence type="ECO:0000313" key="2">
    <source>
        <dbReference type="EMBL" id="SDE21581.1"/>
    </source>
</evidence>
<dbReference type="PROSITE" id="PS51257">
    <property type="entry name" value="PROKAR_LIPOPROTEIN"/>
    <property type="match status" value="1"/>
</dbReference>
<feature type="chain" id="PRO_5011614620" evidence="1">
    <location>
        <begin position="26"/>
        <end position="577"/>
    </location>
</feature>
<dbReference type="AlphaFoldDB" id="A0A1G7B3H8"/>
<dbReference type="Pfam" id="PF01663">
    <property type="entry name" value="Phosphodiest"/>
    <property type="match status" value="1"/>
</dbReference>
<dbReference type="SUPFAM" id="SSF53649">
    <property type="entry name" value="Alkaline phosphatase-like"/>
    <property type="match status" value="1"/>
</dbReference>
<dbReference type="InterPro" id="IPR017850">
    <property type="entry name" value="Alkaline_phosphatase_core_sf"/>
</dbReference>
<dbReference type="GO" id="GO:0004553">
    <property type="term" value="F:hydrolase activity, hydrolyzing O-glycosyl compounds"/>
    <property type="evidence" value="ECO:0007669"/>
    <property type="project" value="UniProtKB-ARBA"/>
</dbReference>
<dbReference type="GO" id="GO:0030246">
    <property type="term" value="F:carbohydrate binding"/>
    <property type="evidence" value="ECO:0007669"/>
    <property type="project" value="UniProtKB-KW"/>
</dbReference>
<gene>
    <name evidence="2" type="ORF">SAMN04487894_1273</name>
</gene>
<accession>A0A1G7B3H8</accession>
<protein>
    <submittedName>
        <fullName evidence="2">Concanavalin A-like lectin/glucanases superfamily protein</fullName>
    </submittedName>
</protein>
<dbReference type="Proteomes" id="UP000198757">
    <property type="component" value="Unassembled WGS sequence"/>
</dbReference>
<evidence type="ECO:0000313" key="3">
    <source>
        <dbReference type="Proteomes" id="UP000198757"/>
    </source>
</evidence>
<dbReference type="GO" id="GO:0005975">
    <property type="term" value="P:carbohydrate metabolic process"/>
    <property type="evidence" value="ECO:0007669"/>
    <property type="project" value="UniProtKB-ARBA"/>
</dbReference>
<dbReference type="RefSeq" id="WP_176954549.1">
    <property type="nucleotide sequence ID" value="NZ_FMZO01000027.1"/>
</dbReference>
<reference evidence="3" key="1">
    <citation type="submission" date="2016-10" db="EMBL/GenBank/DDBJ databases">
        <authorList>
            <person name="Varghese N."/>
            <person name="Submissions S."/>
        </authorList>
    </citation>
    <scope>NUCLEOTIDE SEQUENCE [LARGE SCALE GENOMIC DNA]</scope>
    <source>
        <strain evidence="3">DSM 25811 / CCM 8410 / LMG 26954 / E90</strain>
    </source>
</reference>
<keyword evidence="1" id="KW-0732">Signal</keyword>
<dbReference type="Gene3D" id="3.40.720.10">
    <property type="entry name" value="Alkaline Phosphatase, subunit A"/>
    <property type="match status" value="1"/>
</dbReference>
<dbReference type="InterPro" id="IPR002591">
    <property type="entry name" value="Phosphodiest/P_Trfase"/>
</dbReference>
<keyword evidence="3" id="KW-1185">Reference proteome</keyword>
<organism evidence="2 3">
    <name type="scientific">Niabella drilacis (strain DSM 25811 / CCM 8410 / CCUG 62505 / LMG 26954 / E90)</name>
    <dbReference type="NCBI Taxonomy" id="1285928"/>
    <lineage>
        <taxon>Bacteria</taxon>
        <taxon>Pseudomonadati</taxon>
        <taxon>Bacteroidota</taxon>
        <taxon>Chitinophagia</taxon>
        <taxon>Chitinophagales</taxon>
        <taxon>Chitinophagaceae</taxon>
        <taxon>Niabella</taxon>
    </lineage>
</organism>
<dbReference type="Pfam" id="PF13385">
    <property type="entry name" value="Laminin_G_3"/>
    <property type="match status" value="1"/>
</dbReference>
<sequence>MKQNIKWLFFAGMLALTVGACTKYADPPPVFEDLSTGDSTQGGGRKVLLIGIDGGVGPAFKAIKPPAITELLKHSKYSFDGISETATTDAATWKSMVTGVSYELHGIRDSSFIYTPPSGTDEHKNIKTYPSFLNYLLTSSKGLLNTVTVSSWKSWLGTLLADSKKQIQTADDKQVKDSAVAQLKNGDPDLMVLEFSGLNQAGKQGAFSASDPGYKDAVTKIDGYIGEIMAALKARPEYNKKEDWLVIVVSNHGGSGNKYGGPTEAERNMFALYYNEQLTGYEIQSSKRTGVLLKGTSGNGLVNASIPNDNGLYSFGDKQNFTFEMKVKIPTNQGYGYTRFAGTQAPNGAQTDRGWYIMMAQKKWRGAVGNPLNNGWKETEDSPLEIADNKWHTLTTVVKMVGDKRYMQTFTDGLSSAPMEITEQGNLNSTAPLRLGYMFSNGAVDIPIYFSEIKMYNEALTEAEIKAGLCIADMAQHPKKDNLIGYWPANDGVGAGAVFKNKAPLGYDFKIQGDYAWSWVDDSPCAPFVTGQQLAPLLLRTQDVAAQIFYWLRVPVKTEWSLEGKEWLSQFDREFIR</sequence>
<dbReference type="STRING" id="1285928.SAMN04487894_1273"/>